<dbReference type="EMBL" id="JACHVZ010000005">
    <property type="protein sequence ID" value="MBB2927591.1"/>
    <property type="molecule type" value="Genomic_DNA"/>
</dbReference>
<dbReference type="RefSeq" id="WP_133253615.1">
    <property type="nucleotide sequence ID" value="NZ_JACHVZ010000005.1"/>
</dbReference>
<sequence length="97" mass="10105">MMKSLTVVVAMCRSPCGWSDLFAVLASRANVEPGAGRGARRFCLGARSLSCDTLSTGIAIALSGQIAFSEDMESTGIRMNTFPYSADITGEPGTAHG</sequence>
<keyword evidence="2" id="KW-1185">Reference proteome</keyword>
<evidence type="ECO:0000313" key="2">
    <source>
        <dbReference type="Proteomes" id="UP000533533"/>
    </source>
</evidence>
<protein>
    <submittedName>
        <fullName evidence="1">Uncharacterized protein</fullName>
    </submittedName>
</protein>
<evidence type="ECO:0000313" key="1">
    <source>
        <dbReference type="EMBL" id="MBB2927591.1"/>
    </source>
</evidence>
<accession>A0ABR6FJI4</accession>
<gene>
    <name evidence="1" type="ORF">FHX59_002011</name>
</gene>
<dbReference type="Proteomes" id="UP000533533">
    <property type="component" value="Unassembled WGS sequence"/>
</dbReference>
<comment type="caution">
    <text evidence="1">The sequence shown here is derived from an EMBL/GenBank/DDBJ whole genome shotgun (WGS) entry which is preliminary data.</text>
</comment>
<reference evidence="1 2" key="1">
    <citation type="submission" date="2020-08" db="EMBL/GenBank/DDBJ databases">
        <title>Genomic Encyclopedia of Type Strains, Phase IV (KMG-V): Genome sequencing to study the core and pangenomes of soil and plant-associated prokaryotes.</title>
        <authorList>
            <person name="Whitman W."/>
        </authorList>
    </citation>
    <scope>NUCLEOTIDE SEQUENCE [LARGE SCALE GENOMIC DNA]</scope>
    <source>
        <strain evidence="1 2">SRMrh-85</strain>
    </source>
</reference>
<name>A0ABR6FJI4_9BURK</name>
<organism evidence="1 2">
    <name type="scientific">Paraburkholderia silvatlantica</name>
    <dbReference type="NCBI Taxonomy" id="321895"/>
    <lineage>
        <taxon>Bacteria</taxon>
        <taxon>Pseudomonadati</taxon>
        <taxon>Pseudomonadota</taxon>
        <taxon>Betaproteobacteria</taxon>
        <taxon>Burkholderiales</taxon>
        <taxon>Burkholderiaceae</taxon>
        <taxon>Paraburkholderia</taxon>
    </lineage>
</organism>
<proteinExistence type="predicted"/>